<feature type="transmembrane region" description="Helical" evidence="5">
    <location>
        <begin position="143"/>
        <end position="164"/>
    </location>
</feature>
<dbReference type="OrthoDB" id="103403at2"/>
<feature type="transmembrane region" description="Helical" evidence="5">
    <location>
        <begin position="12"/>
        <end position="32"/>
    </location>
</feature>
<feature type="transmembrane region" description="Helical" evidence="5">
    <location>
        <begin position="118"/>
        <end position="136"/>
    </location>
</feature>
<evidence type="ECO:0000256" key="5">
    <source>
        <dbReference type="SAM" id="Phobius"/>
    </source>
</evidence>
<dbReference type="InterPro" id="IPR052556">
    <property type="entry name" value="PolySynth_Transporter"/>
</dbReference>
<accession>A0A3N2RRT7</accession>
<proteinExistence type="predicted"/>
<keyword evidence="3 5" id="KW-1133">Transmembrane helix</keyword>
<feature type="transmembrane region" description="Helical" evidence="5">
    <location>
        <begin position="87"/>
        <end position="106"/>
    </location>
</feature>
<reference evidence="6 7" key="1">
    <citation type="submission" date="2018-10" db="EMBL/GenBank/DDBJ databases">
        <title>Horizontal transference of carbapenem resistance between Klebsiella pneumoniae and Kluyvera ascorbata during abdominal infection: a case report.</title>
        <authorList>
            <person name="Raro O.H.F."/>
            <person name="Lima-Morales D."/>
            <person name="Barth A.L."/>
            <person name="Paim T.G.S."/>
            <person name="Mott M.P."/>
            <person name="Riche C.V.W."/>
            <person name="Teixeira U.F."/>
            <person name="Waechter F."/>
            <person name="Dias C.A.G."/>
        </authorList>
    </citation>
    <scope>NUCLEOTIDE SEQUENCE [LARGE SCALE GENOMIC DNA]</scope>
    <source>
        <strain evidence="6 7">OT2</strain>
    </source>
</reference>
<name>A0A3N2RRT7_9ENTR</name>
<feature type="transmembrane region" description="Helical" evidence="5">
    <location>
        <begin position="324"/>
        <end position="345"/>
    </location>
</feature>
<evidence type="ECO:0000256" key="1">
    <source>
        <dbReference type="ARBA" id="ARBA00004141"/>
    </source>
</evidence>
<sequence length="483" mass="54415">MKLRTLKFNFAMNMLLTVSNFLFPLITFPYISRVLGPVGTGKVAFAYSIVSYFTILAAFGVANYGIRACASVRDDKDKLSKVVQEILLINILLMVFVYFIYMAGIYCVPELRVEKNLFLISGANILFTIVGVEWLYKGVEQYFYITIRSIIFKLAAFILIFILIKSPADYGIYAFIIIFATVGSGVVNLFNLKNIINIKKYPDYDFIRHIKPMTTFFIITLAVAFYVNVSVALLGFWKGNAEVGYYNAAYRIKDVMVSIITALGAVLLPRLSYYIENDMRIEFNNVIKKSMQFIFITSLPLALFCVIFSRSAVLILAGTAYEGSIIPLQVLSIIIFIVGVSNLTGIQMLIPLKKEKYLCYSVIFAAIVNMVCNFVLMPRYGAIGTAFSVVIAELCILVIQVYVLKDFFAILFGSISYLKLLVSLGIACLSSILLNAYLPYGEIVKFLISASIYFTSYLIILIVLKDSFLVSTYQQMKNRFIRS</sequence>
<feature type="transmembrane region" description="Helical" evidence="5">
    <location>
        <begin position="44"/>
        <end position="66"/>
    </location>
</feature>
<dbReference type="AlphaFoldDB" id="A0A3N2RRT7"/>
<feature type="transmembrane region" description="Helical" evidence="5">
    <location>
        <begin position="443"/>
        <end position="464"/>
    </location>
</feature>
<evidence type="ECO:0000256" key="2">
    <source>
        <dbReference type="ARBA" id="ARBA00022692"/>
    </source>
</evidence>
<feature type="transmembrane region" description="Helical" evidence="5">
    <location>
        <begin position="382"/>
        <end position="404"/>
    </location>
</feature>
<gene>
    <name evidence="6" type="ORF">EB837_22780</name>
</gene>
<dbReference type="InterPro" id="IPR002797">
    <property type="entry name" value="Polysacc_synth"/>
</dbReference>
<feature type="transmembrane region" description="Helical" evidence="5">
    <location>
        <begin position="255"/>
        <end position="273"/>
    </location>
</feature>
<dbReference type="PANTHER" id="PTHR43424">
    <property type="entry name" value="LOCUS PUTATIVE PROTEIN 1-RELATED"/>
    <property type="match status" value="1"/>
</dbReference>
<evidence type="ECO:0000256" key="3">
    <source>
        <dbReference type="ARBA" id="ARBA00022989"/>
    </source>
</evidence>
<dbReference type="PANTHER" id="PTHR43424:SF1">
    <property type="entry name" value="LOCUS PUTATIVE PROTEIN 1-RELATED"/>
    <property type="match status" value="1"/>
</dbReference>
<feature type="transmembrane region" description="Helical" evidence="5">
    <location>
        <begin position="213"/>
        <end position="235"/>
    </location>
</feature>
<comment type="caution">
    <text evidence="6">The sequence shown here is derived from an EMBL/GenBank/DDBJ whole genome shotgun (WGS) entry which is preliminary data.</text>
</comment>
<dbReference type="GO" id="GO:0016020">
    <property type="term" value="C:membrane"/>
    <property type="evidence" value="ECO:0007669"/>
    <property type="project" value="UniProtKB-SubCell"/>
</dbReference>
<comment type="subcellular location">
    <subcellularLocation>
        <location evidence="1">Membrane</location>
        <topology evidence="1">Multi-pass membrane protein</topology>
    </subcellularLocation>
</comment>
<evidence type="ECO:0000256" key="4">
    <source>
        <dbReference type="ARBA" id="ARBA00023136"/>
    </source>
</evidence>
<evidence type="ECO:0000313" key="6">
    <source>
        <dbReference type="EMBL" id="ROU10135.1"/>
    </source>
</evidence>
<evidence type="ECO:0000313" key="7">
    <source>
        <dbReference type="Proteomes" id="UP000268051"/>
    </source>
</evidence>
<feature type="transmembrane region" description="Helical" evidence="5">
    <location>
        <begin position="170"/>
        <end position="192"/>
    </location>
</feature>
<keyword evidence="2 5" id="KW-0812">Transmembrane</keyword>
<keyword evidence="4 5" id="KW-0472">Membrane</keyword>
<feature type="transmembrane region" description="Helical" evidence="5">
    <location>
        <begin position="416"/>
        <end position="437"/>
    </location>
</feature>
<feature type="transmembrane region" description="Helical" evidence="5">
    <location>
        <begin position="293"/>
        <end position="318"/>
    </location>
</feature>
<organism evidence="6 7">
    <name type="scientific">Kluyvera ascorbata</name>
    <dbReference type="NCBI Taxonomy" id="51288"/>
    <lineage>
        <taxon>Bacteria</taxon>
        <taxon>Pseudomonadati</taxon>
        <taxon>Pseudomonadota</taxon>
        <taxon>Gammaproteobacteria</taxon>
        <taxon>Enterobacterales</taxon>
        <taxon>Enterobacteriaceae</taxon>
        <taxon>Kluyvera</taxon>
    </lineage>
</organism>
<feature type="transmembrane region" description="Helical" evidence="5">
    <location>
        <begin position="357"/>
        <end position="376"/>
    </location>
</feature>
<dbReference type="Proteomes" id="UP000268051">
    <property type="component" value="Unassembled WGS sequence"/>
</dbReference>
<dbReference type="Pfam" id="PF01943">
    <property type="entry name" value="Polysacc_synt"/>
    <property type="match status" value="1"/>
</dbReference>
<dbReference type="EMBL" id="RHFN01000034">
    <property type="protein sequence ID" value="ROU10135.1"/>
    <property type="molecule type" value="Genomic_DNA"/>
</dbReference>
<protein>
    <submittedName>
        <fullName evidence="6">Flippase</fullName>
    </submittedName>
</protein>
<dbReference type="CDD" id="cd13128">
    <property type="entry name" value="MATE_Wzx_like"/>
    <property type="match status" value="1"/>
</dbReference>